<reference evidence="3" key="1">
    <citation type="submission" date="2022-11" db="UniProtKB">
        <authorList>
            <consortium name="WormBaseParasite"/>
        </authorList>
    </citation>
    <scope>IDENTIFICATION</scope>
</reference>
<evidence type="ECO:0000313" key="2">
    <source>
        <dbReference type="Proteomes" id="UP000887561"/>
    </source>
</evidence>
<accession>A0A915MEF5</accession>
<name>A0A915MEF5_MELJA</name>
<dbReference type="Proteomes" id="UP000887561">
    <property type="component" value="Unplaced"/>
</dbReference>
<organism evidence="2 3">
    <name type="scientific">Meloidogyne javanica</name>
    <name type="common">Root-knot nematode worm</name>
    <dbReference type="NCBI Taxonomy" id="6303"/>
    <lineage>
        <taxon>Eukaryota</taxon>
        <taxon>Metazoa</taxon>
        <taxon>Ecdysozoa</taxon>
        <taxon>Nematoda</taxon>
        <taxon>Chromadorea</taxon>
        <taxon>Rhabditida</taxon>
        <taxon>Tylenchina</taxon>
        <taxon>Tylenchomorpha</taxon>
        <taxon>Tylenchoidea</taxon>
        <taxon>Meloidogynidae</taxon>
        <taxon>Meloidogyninae</taxon>
        <taxon>Meloidogyne</taxon>
        <taxon>Meloidogyne incognita group</taxon>
    </lineage>
</organism>
<keyword evidence="2" id="KW-1185">Reference proteome</keyword>
<feature type="compositionally biased region" description="Low complexity" evidence="1">
    <location>
        <begin position="14"/>
        <end position="25"/>
    </location>
</feature>
<protein>
    <submittedName>
        <fullName evidence="3">Uncharacterized protein</fullName>
    </submittedName>
</protein>
<feature type="compositionally biased region" description="Polar residues" evidence="1">
    <location>
        <begin position="92"/>
        <end position="108"/>
    </location>
</feature>
<evidence type="ECO:0000313" key="3">
    <source>
        <dbReference type="WBParaSite" id="scaffold37573_cov315.g23333"/>
    </source>
</evidence>
<feature type="compositionally biased region" description="Polar residues" evidence="1">
    <location>
        <begin position="116"/>
        <end position="128"/>
    </location>
</feature>
<dbReference type="WBParaSite" id="scaffold37573_cov315.g23333">
    <property type="protein sequence ID" value="scaffold37573_cov315.g23333"/>
    <property type="gene ID" value="scaffold37573_cov315.g23333"/>
</dbReference>
<feature type="compositionally biased region" description="Polar residues" evidence="1">
    <location>
        <begin position="67"/>
        <end position="76"/>
    </location>
</feature>
<evidence type="ECO:0000256" key="1">
    <source>
        <dbReference type="SAM" id="MobiDB-lite"/>
    </source>
</evidence>
<proteinExistence type="predicted"/>
<dbReference type="AlphaFoldDB" id="A0A915MEF5"/>
<feature type="compositionally biased region" description="Polar residues" evidence="1">
    <location>
        <begin position="1"/>
        <end position="13"/>
    </location>
</feature>
<sequence>MSRGTKQLPQNGNSSAQSQSSPQSSVRRGNKTLGWYMSGLDALDGGKKEVNKSQQQHMVAQRKASLQDATTKSAVNSEIEDQRKARSKQRFVGNQINGGRQRANSSSLCAAKSTPARRQQNNGQSVGSKEQIDVKKANAKFLSGKENYW</sequence>
<feature type="region of interest" description="Disordered" evidence="1">
    <location>
        <begin position="1"/>
        <end position="136"/>
    </location>
</feature>